<accession>A0ABT2BP26</accession>
<proteinExistence type="predicted"/>
<evidence type="ECO:0000313" key="2">
    <source>
        <dbReference type="Proteomes" id="UP001205861"/>
    </source>
</evidence>
<dbReference type="EMBL" id="JANUGV010000006">
    <property type="protein sequence ID" value="MCS0610244.1"/>
    <property type="molecule type" value="Genomic_DNA"/>
</dbReference>
<comment type="caution">
    <text evidence="1">The sequence shown here is derived from an EMBL/GenBank/DDBJ whole genome shotgun (WGS) entry which is preliminary data.</text>
</comment>
<protein>
    <submittedName>
        <fullName evidence="1">Uncharacterized protein</fullName>
    </submittedName>
</protein>
<reference evidence="1 2" key="1">
    <citation type="submission" date="2022-08" db="EMBL/GenBank/DDBJ databases">
        <title>Reclassification of Massilia species as members of the genera Telluria, Duganella, Pseudoduganella, Mokoshia gen. nov. and Zemynaea gen. nov. using orthogonal and non-orthogonal genome-based approaches.</title>
        <authorList>
            <person name="Bowman J.P."/>
        </authorList>
    </citation>
    <scope>NUCLEOTIDE SEQUENCE [LARGE SCALE GENOMIC DNA]</scope>
    <source>
        <strain evidence="1 2">JCM 31607</strain>
    </source>
</reference>
<name>A0ABT2BP26_9BURK</name>
<dbReference type="RefSeq" id="WP_258857845.1">
    <property type="nucleotide sequence ID" value="NZ_JANUGV010000006.1"/>
</dbReference>
<organism evidence="1 2">
    <name type="scientific">Massilia solisilvae</name>
    <dbReference type="NCBI Taxonomy" id="1811225"/>
    <lineage>
        <taxon>Bacteria</taxon>
        <taxon>Pseudomonadati</taxon>
        <taxon>Pseudomonadota</taxon>
        <taxon>Betaproteobacteria</taxon>
        <taxon>Burkholderiales</taxon>
        <taxon>Oxalobacteraceae</taxon>
        <taxon>Telluria group</taxon>
        <taxon>Massilia</taxon>
    </lineage>
</organism>
<evidence type="ECO:0000313" key="1">
    <source>
        <dbReference type="EMBL" id="MCS0610244.1"/>
    </source>
</evidence>
<keyword evidence="2" id="KW-1185">Reference proteome</keyword>
<dbReference type="Proteomes" id="UP001205861">
    <property type="component" value="Unassembled WGS sequence"/>
</dbReference>
<sequence length="281" mass="31077">MLQSVAQVRNWVVTHIPLTASLVGYDLFLKLGNDIAAGLPLDVDRIAAGLPHAREEVLAHLELMAQARLVGFGELGEVCPTSDFVALLDEYGRTFDSLFIVREDLRGQQLLIASADPQLGAFARLLYDRIYDLGWLYLHNFGSVCFLMASLVRRIAAAHGQQARIVTCYAEVAHERSNYLLGAPGYAKPGQVEGHAACVIDERVLVDFGLGNARKGYRRDFPWGVVCDYRRDGAAIGTAQVAAREIITWKDDWQSPAAEAELARYAPHIEDLFGQYAARFL</sequence>
<gene>
    <name evidence="1" type="ORF">NX773_18915</name>
</gene>